<evidence type="ECO:0000313" key="2">
    <source>
        <dbReference type="EMBL" id="CAA9514071.1"/>
    </source>
</evidence>
<sequence length="162" mass="18083">DRRRARDLCRARGRLRHGGLARRRQRRAGGLCRGAMGVRAGPFQQRPNPDRVLHLPRRRPLHVGRPNRVSSRGRGAAMAARRSDRAPPPAPGRTRRVGRRPPRRPRQGSRRGGPRRAEGGGEARHPVRTGPDQHRKHVRRRLRRAPLAPGRAARRGAGGAAL</sequence>
<evidence type="ECO:0000256" key="1">
    <source>
        <dbReference type="SAM" id="MobiDB-lite"/>
    </source>
</evidence>
<feature type="compositionally biased region" description="Low complexity" evidence="1">
    <location>
        <begin position="63"/>
        <end position="80"/>
    </location>
</feature>
<organism evidence="2">
    <name type="scientific">uncultured Sphingomonas sp</name>
    <dbReference type="NCBI Taxonomy" id="158754"/>
    <lineage>
        <taxon>Bacteria</taxon>
        <taxon>Pseudomonadati</taxon>
        <taxon>Pseudomonadota</taxon>
        <taxon>Alphaproteobacteria</taxon>
        <taxon>Sphingomonadales</taxon>
        <taxon>Sphingomonadaceae</taxon>
        <taxon>Sphingomonas</taxon>
        <taxon>environmental samples</taxon>
    </lineage>
</organism>
<name>A0A6J4T529_9SPHN</name>
<dbReference type="AlphaFoldDB" id="A0A6J4T529"/>
<dbReference type="GO" id="GO:0003863">
    <property type="term" value="F:branched-chain 2-oxo acid dehydrogenase activity"/>
    <property type="evidence" value="ECO:0007669"/>
    <property type="project" value="UniProtKB-EC"/>
</dbReference>
<feature type="compositionally biased region" description="Basic residues" evidence="1">
    <location>
        <begin position="93"/>
        <end position="114"/>
    </location>
</feature>
<gene>
    <name evidence="2" type="ORF">AVDCRST_MAG31-1161</name>
</gene>
<keyword evidence="2" id="KW-0560">Oxidoreductase</keyword>
<feature type="region of interest" description="Disordered" evidence="1">
    <location>
        <begin position="38"/>
        <end position="162"/>
    </location>
</feature>
<proteinExistence type="predicted"/>
<dbReference type="EC" id="1.2.4.4" evidence="2"/>
<reference evidence="2" key="1">
    <citation type="submission" date="2020-02" db="EMBL/GenBank/DDBJ databases">
        <authorList>
            <person name="Meier V. D."/>
        </authorList>
    </citation>
    <scope>NUCLEOTIDE SEQUENCE</scope>
    <source>
        <strain evidence="2">AVDCRST_MAG31</strain>
    </source>
</reference>
<dbReference type="EMBL" id="CADCWA010000075">
    <property type="protein sequence ID" value="CAA9514071.1"/>
    <property type="molecule type" value="Genomic_DNA"/>
</dbReference>
<protein>
    <submittedName>
        <fullName evidence="2">Branched-chain alpha-keto acid dehydrogenase, E1 component, alpha subunit</fullName>
        <ecNumber evidence="2">1.2.4.4</ecNumber>
    </submittedName>
</protein>
<feature type="compositionally biased region" description="Basic and acidic residues" evidence="1">
    <location>
        <begin position="115"/>
        <end position="125"/>
    </location>
</feature>
<feature type="non-terminal residue" evidence="2">
    <location>
        <position position="1"/>
    </location>
</feature>
<feature type="non-terminal residue" evidence="2">
    <location>
        <position position="162"/>
    </location>
</feature>
<feature type="compositionally biased region" description="Basic residues" evidence="1">
    <location>
        <begin position="134"/>
        <end position="144"/>
    </location>
</feature>
<accession>A0A6J4T529</accession>